<comment type="subcellular location">
    <subcellularLocation>
        <location evidence="1">Cell membrane</location>
        <topology evidence="1">Multi-pass membrane protein</topology>
    </subcellularLocation>
</comment>
<evidence type="ECO:0000256" key="4">
    <source>
        <dbReference type="ARBA" id="ARBA00022692"/>
    </source>
</evidence>
<evidence type="ECO:0000256" key="7">
    <source>
        <dbReference type="ARBA" id="ARBA00023002"/>
    </source>
</evidence>
<feature type="transmembrane region" description="Helical" evidence="9">
    <location>
        <begin position="181"/>
        <end position="203"/>
    </location>
</feature>
<dbReference type="InterPro" id="IPR023234">
    <property type="entry name" value="NarG-like_domain"/>
</dbReference>
<dbReference type="RefSeq" id="WP_215918151.1">
    <property type="nucleotide sequence ID" value="NZ_JAHKNI010000005.1"/>
</dbReference>
<evidence type="ECO:0000256" key="5">
    <source>
        <dbReference type="ARBA" id="ARBA00022982"/>
    </source>
</evidence>
<feature type="transmembrane region" description="Helical" evidence="9">
    <location>
        <begin position="79"/>
        <end position="101"/>
    </location>
</feature>
<evidence type="ECO:0000256" key="6">
    <source>
        <dbReference type="ARBA" id="ARBA00022989"/>
    </source>
</evidence>
<reference evidence="11 12" key="1">
    <citation type="submission" date="2021-06" db="EMBL/GenBank/DDBJ databases">
        <title>Actinomycetes sequencing.</title>
        <authorList>
            <person name="Shan Q."/>
        </authorList>
    </citation>
    <scope>NUCLEOTIDE SEQUENCE [LARGE SCALE GENOMIC DNA]</scope>
    <source>
        <strain evidence="11 12">NEAU-G5</strain>
    </source>
</reference>
<dbReference type="Proteomes" id="UP000733379">
    <property type="component" value="Unassembled WGS sequence"/>
</dbReference>
<dbReference type="PANTHER" id="PTHR30598">
    <property type="entry name" value="NITRATE REDUCTASE PRIVATE CHAPERONE, REDOX ENZYME MATURATION PROTEIN REMP FAMILY"/>
    <property type="match status" value="1"/>
</dbReference>
<name>A0ABS6AYW3_9NOCA</name>
<dbReference type="Pfam" id="PF02665">
    <property type="entry name" value="Nitrate_red_gam"/>
    <property type="match status" value="1"/>
</dbReference>
<accession>A0ABS6AYW3</accession>
<evidence type="ECO:0000313" key="12">
    <source>
        <dbReference type="Proteomes" id="UP000733379"/>
    </source>
</evidence>
<evidence type="ECO:0000256" key="1">
    <source>
        <dbReference type="ARBA" id="ARBA00004651"/>
    </source>
</evidence>
<dbReference type="Gene3D" id="1.20.950.20">
    <property type="entry name" value="Transmembrane di-heme cytochromes, Chain C"/>
    <property type="match status" value="1"/>
</dbReference>
<dbReference type="SUPFAM" id="SSF103501">
    <property type="entry name" value="Respiratory nitrate reductase 1 gamma chain"/>
    <property type="match status" value="1"/>
</dbReference>
<keyword evidence="7" id="KW-0560">Oxidoreductase</keyword>
<sequence>MSESWIILPYSAFLCFALGQVWRFRHDRFAAIAVSTGDGRLHEIGTAACRYGMGALIAARMLDVLGSGPHMHPSVALRLAIDTVEIVALPVAVAGAVLYLVPAMIADPDHGSVSPLDRLTLPVLAGMLLSWAAVEFAPDSVVGPSRTADTLFIWFRSLFTAHPNAAVMAHAPGLYQLRGLMILLLIAIWPYTRLGGLFAGPLVRRSNSDRMLVRR</sequence>
<keyword evidence="4 9" id="KW-0812">Transmembrane</keyword>
<dbReference type="InterPro" id="IPR036197">
    <property type="entry name" value="NarG-like_sf"/>
</dbReference>
<comment type="caution">
    <text evidence="11">The sequence shown here is derived from an EMBL/GenBank/DDBJ whole genome shotgun (WGS) entry which is preliminary data.</text>
</comment>
<keyword evidence="2" id="KW-0813">Transport</keyword>
<evidence type="ECO:0000256" key="3">
    <source>
        <dbReference type="ARBA" id="ARBA00022475"/>
    </source>
</evidence>
<evidence type="ECO:0000259" key="10">
    <source>
        <dbReference type="Pfam" id="PF02665"/>
    </source>
</evidence>
<keyword evidence="6 9" id="KW-1133">Transmembrane helix</keyword>
<proteinExistence type="predicted"/>
<keyword evidence="5" id="KW-0249">Electron transport</keyword>
<keyword evidence="12" id="KW-1185">Reference proteome</keyword>
<evidence type="ECO:0000256" key="9">
    <source>
        <dbReference type="SAM" id="Phobius"/>
    </source>
</evidence>
<feature type="transmembrane region" description="Helical" evidence="9">
    <location>
        <begin position="6"/>
        <end position="24"/>
    </location>
</feature>
<feature type="domain" description="NarG-like" evidence="10">
    <location>
        <begin position="5"/>
        <end position="201"/>
    </location>
</feature>
<keyword evidence="3" id="KW-1003">Cell membrane</keyword>
<evidence type="ECO:0000256" key="2">
    <source>
        <dbReference type="ARBA" id="ARBA00022448"/>
    </source>
</evidence>
<organism evidence="11 12">
    <name type="scientific">Nocardia albiluteola</name>
    <dbReference type="NCBI Taxonomy" id="2842303"/>
    <lineage>
        <taxon>Bacteria</taxon>
        <taxon>Bacillati</taxon>
        <taxon>Actinomycetota</taxon>
        <taxon>Actinomycetes</taxon>
        <taxon>Mycobacteriales</taxon>
        <taxon>Nocardiaceae</taxon>
        <taxon>Nocardia</taxon>
    </lineage>
</organism>
<dbReference type="InterPro" id="IPR051936">
    <property type="entry name" value="Heme-iron_electron_transfer"/>
</dbReference>
<keyword evidence="8 9" id="KW-0472">Membrane</keyword>
<gene>
    <name evidence="11" type="ORF">KO481_17110</name>
</gene>
<protein>
    <submittedName>
        <fullName evidence="11">Respiratory nitrate reductase subunit gamma</fullName>
    </submittedName>
</protein>
<dbReference type="PANTHER" id="PTHR30598:SF3">
    <property type="entry name" value="RESPIRATORY NITRATE REDUCTASE 1 GAMMA CHAIN"/>
    <property type="match status" value="1"/>
</dbReference>
<dbReference type="EMBL" id="JAHKNI010000005">
    <property type="protein sequence ID" value="MBU3063242.1"/>
    <property type="molecule type" value="Genomic_DNA"/>
</dbReference>
<evidence type="ECO:0000313" key="11">
    <source>
        <dbReference type="EMBL" id="MBU3063242.1"/>
    </source>
</evidence>
<evidence type="ECO:0000256" key="8">
    <source>
        <dbReference type="ARBA" id="ARBA00023136"/>
    </source>
</evidence>